<organism evidence="1 2">
    <name type="scientific">Natronoarchaeum philippinense</name>
    <dbReference type="NCBI Taxonomy" id="558529"/>
    <lineage>
        <taxon>Archaea</taxon>
        <taxon>Methanobacteriati</taxon>
        <taxon>Methanobacteriota</taxon>
        <taxon>Stenosarchaea group</taxon>
        <taxon>Halobacteria</taxon>
        <taxon>Halobacteriales</taxon>
        <taxon>Natronoarchaeaceae</taxon>
    </lineage>
</organism>
<evidence type="ECO:0000313" key="1">
    <source>
        <dbReference type="EMBL" id="SNZ13489.1"/>
    </source>
</evidence>
<sequence length="77" mass="7749">MASRYDVVLAVLPVLAASGLVIEQFAAVLERLVGVGGATTQLPLVILGALAAAGLVGHELTIAPPTADDVWGTPTDD</sequence>
<dbReference type="EMBL" id="OBEJ01000002">
    <property type="protein sequence ID" value="SNZ13489.1"/>
    <property type="molecule type" value="Genomic_DNA"/>
</dbReference>
<keyword evidence="2" id="KW-1185">Reference proteome</keyword>
<proteinExistence type="predicted"/>
<gene>
    <name evidence="1" type="ORF">SAMN06269185_2225</name>
</gene>
<name>A0A285NVM0_NATPI</name>
<dbReference type="RefSeq" id="WP_097009115.1">
    <property type="nucleotide sequence ID" value="NZ_OBEJ01000002.1"/>
</dbReference>
<dbReference type="AlphaFoldDB" id="A0A285NVM0"/>
<accession>A0A285NVM0</accession>
<evidence type="ECO:0000313" key="2">
    <source>
        <dbReference type="Proteomes" id="UP000219453"/>
    </source>
</evidence>
<reference evidence="1 2" key="1">
    <citation type="submission" date="2017-09" db="EMBL/GenBank/DDBJ databases">
        <authorList>
            <person name="Ehlers B."/>
            <person name="Leendertz F.H."/>
        </authorList>
    </citation>
    <scope>NUCLEOTIDE SEQUENCE [LARGE SCALE GENOMIC DNA]</scope>
    <source>
        <strain evidence="1 2">DSM 27208</strain>
    </source>
</reference>
<protein>
    <submittedName>
        <fullName evidence="1">Uncharacterized protein</fullName>
    </submittedName>
</protein>
<dbReference type="Proteomes" id="UP000219453">
    <property type="component" value="Unassembled WGS sequence"/>
</dbReference>